<comment type="subcellular location">
    <subcellularLocation>
        <location evidence="1">Cell membrane</location>
        <topology evidence="1">Multi-pass membrane protein</topology>
    </subcellularLocation>
</comment>
<evidence type="ECO:0000256" key="6">
    <source>
        <dbReference type="SAM" id="Phobius"/>
    </source>
</evidence>
<evidence type="ECO:0000256" key="4">
    <source>
        <dbReference type="ARBA" id="ARBA00022989"/>
    </source>
</evidence>
<dbReference type="Proteomes" id="UP000622552">
    <property type="component" value="Unassembled WGS sequence"/>
</dbReference>
<dbReference type="CDD" id="cd06173">
    <property type="entry name" value="MFS_MefA_like"/>
    <property type="match status" value="1"/>
</dbReference>
<feature type="transmembrane region" description="Helical" evidence="6">
    <location>
        <begin position="209"/>
        <end position="230"/>
    </location>
</feature>
<organism evidence="8 9">
    <name type="scientific">Longispora fulva</name>
    <dbReference type="NCBI Taxonomy" id="619741"/>
    <lineage>
        <taxon>Bacteria</taxon>
        <taxon>Bacillati</taxon>
        <taxon>Actinomycetota</taxon>
        <taxon>Actinomycetes</taxon>
        <taxon>Micromonosporales</taxon>
        <taxon>Micromonosporaceae</taxon>
        <taxon>Longispora</taxon>
    </lineage>
</organism>
<feature type="transmembrane region" description="Helical" evidence="6">
    <location>
        <begin position="37"/>
        <end position="61"/>
    </location>
</feature>
<dbReference type="PROSITE" id="PS50850">
    <property type="entry name" value="MFS"/>
    <property type="match status" value="1"/>
</dbReference>
<evidence type="ECO:0000256" key="1">
    <source>
        <dbReference type="ARBA" id="ARBA00004651"/>
    </source>
</evidence>
<dbReference type="Gene3D" id="1.20.1250.20">
    <property type="entry name" value="MFS general substrate transporter like domains"/>
    <property type="match status" value="1"/>
</dbReference>
<gene>
    <name evidence="8" type="ORF">IW245_006094</name>
</gene>
<feature type="transmembrane region" description="Helical" evidence="6">
    <location>
        <begin position="276"/>
        <end position="306"/>
    </location>
</feature>
<feature type="transmembrane region" description="Helical" evidence="6">
    <location>
        <begin position="73"/>
        <end position="91"/>
    </location>
</feature>
<name>A0A8J7GLH8_9ACTN</name>
<dbReference type="PANTHER" id="PTHR23513">
    <property type="entry name" value="INTEGRAL MEMBRANE EFFLUX PROTEIN-RELATED"/>
    <property type="match status" value="1"/>
</dbReference>
<comment type="caution">
    <text evidence="8">The sequence shown here is derived from an EMBL/GenBank/DDBJ whole genome shotgun (WGS) entry which is preliminary data.</text>
</comment>
<dbReference type="PANTHER" id="PTHR23513:SF18">
    <property type="entry name" value="INTEGRAL MEMBRANE PROTEIN"/>
    <property type="match status" value="1"/>
</dbReference>
<dbReference type="InterPro" id="IPR020846">
    <property type="entry name" value="MFS_dom"/>
</dbReference>
<keyword evidence="3 6" id="KW-0812">Transmembrane</keyword>
<dbReference type="InterPro" id="IPR036259">
    <property type="entry name" value="MFS_trans_sf"/>
</dbReference>
<keyword evidence="5 6" id="KW-0472">Membrane</keyword>
<evidence type="ECO:0000313" key="8">
    <source>
        <dbReference type="EMBL" id="MBG6139900.1"/>
    </source>
</evidence>
<evidence type="ECO:0000256" key="5">
    <source>
        <dbReference type="ARBA" id="ARBA00023136"/>
    </source>
</evidence>
<keyword evidence="2" id="KW-1003">Cell membrane</keyword>
<evidence type="ECO:0000313" key="9">
    <source>
        <dbReference type="Proteomes" id="UP000622552"/>
    </source>
</evidence>
<dbReference type="RefSeq" id="WP_197006509.1">
    <property type="nucleotide sequence ID" value="NZ_BONS01000006.1"/>
</dbReference>
<sequence>MTRLPRQIHAVSAAFAVTMLGDGLAITALMLDFHDRHAGAGAIAALFAAMSLPAVLLAGVSGRIADRVPPRRLLPPVGAALTAVCAAMAYAEAVGVLIGLFAVLSALMTIVMPAVFVAVTRSAPGDLLSRATGRVSAGASLGVLLGTALGGFLLDWLSLREVLLIDAATYVAILLAGFAFPRLGPGEEHPRADRSGFLVGIRALRGQSLVFRLLVLGAVLGFAIQLMNVAEVFLVRDDLRGSGTAFGALTMVCAAGQMAGAWFAGNHLARRPTGTVAFVAAGVSGLLILGTAVTFHLPVLFVIMAVEGSTGAAFSVAKQTTIGRDVPAEHRGSASAAGSAVNNTVMVLALVAGGTLTSVLEPRLIFAISGGLVLAALALTVTRLLDGRRAARTPAVAGEPTLADTASRRH</sequence>
<dbReference type="SUPFAM" id="SSF103473">
    <property type="entry name" value="MFS general substrate transporter"/>
    <property type="match status" value="1"/>
</dbReference>
<dbReference type="AlphaFoldDB" id="A0A8J7GLH8"/>
<dbReference type="GO" id="GO:0022857">
    <property type="term" value="F:transmembrane transporter activity"/>
    <property type="evidence" value="ECO:0007669"/>
    <property type="project" value="InterPro"/>
</dbReference>
<dbReference type="GO" id="GO:0005886">
    <property type="term" value="C:plasma membrane"/>
    <property type="evidence" value="ECO:0007669"/>
    <property type="project" value="UniProtKB-SubCell"/>
</dbReference>
<accession>A0A8J7GLH8</accession>
<feature type="transmembrane region" description="Helical" evidence="6">
    <location>
        <begin position="162"/>
        <end position="181"/>
    </location>
</feature>
<evidence type="ECO:0000256" key="2">
    <source>
        <dbReference type="ARBA" id="ARBA00022475"/>
    </source>
</evidence>
<feature type="transmembrane region" description="Helical" evidence="6">
    <location>
        <begin position="12"/>
        <end position="31"/>
    </location>
</feature>
<evidence type="ECO:0000256" key="3">
    <source>
        <dbReference type="ARBA" id="ARBA00022692"/>
    </source>
</evidence>
<dbReference type="InterPro" id="IPR011701">
    <property type="entry name" value="MFS"/>
</dbReference>
<feature type="domain" description="Major facilitator superfamily (MFS) profile" evidence="7">
    <location>
        <begin position="1"/>
        <end position="388"/>
    </location>
</feature>
<evidence type="ECO:0000259" key="7">
    <source>
        <dbReference type="PROSITE" id="PS50850"/>
    </source>
</evidence>
<feature type="transmembrane region" description="Helical" evidence="6">
    <location>
        <begin position="364"/>
        <end position="385"/>
    </location>
</feature>
<feature type="transmembrane region" description="Helical" evidence="6">
    <location>
        <begin position="242"/>
        <end position="264"/>
    </location>
</feature>
<dbReference type="Pfam" id="PF07690">
    <property type="entry name" value="MFS_1"/>
    <property type="match status" value="1"/>
</dbReference>
<reference evidence="8" key="1">
    <citation type="submission" date="2020-11" db="EMBL/GenBank/DDBJ databases">
        <title>Sequencing the genomes of 1000 actinobacteria strains.</title>
        <authorList>
            <person name="Klenk H.-P."/>
        </authorList>
    </citation>
    <scope>NUCLEOTIDE SEQUENCE</scope>
    <source>
        <strain evidence="8">DSM 45356</strain>
    </source>
</reference>
<feature type="transmembrane region" description="Helical" evidence="6">
    <location>
        <begin position="97"/>
        <end position="119"/>
    </location>
</feature>
<proteinExistence type="predicted"/>
<keyword evidence="4 6" id="KW-1133">Transmembrane helix</keyword>
<protein>
    <submittedName>
        <fullName evidence="8">MFS family permease</fullName>
    </submittedName>
</protein>
<dbReference type="EMBL" id="JADOUF010000001">
    <property type="protein sequence ID" value="MBG6139900.1"/>
    <property type="molecule type" value="Genomic_DNA"/>
</dbReference>
<feature type="transmembrane region" description="Helical" evidence="6">
    <location>
        <begin position="131"/>
        <end position="156"/>
    </location>
</feature>
<keyword evidence="9" id="KW-1185">Reference proteome</keyword>